<feature type="transmembrane region" description="Helical" evidence="4">
    <location>
        <begin position="220"/>
        <end position="240"/>
    </location>
</feature>
<proteinExistence type="predicted"/>
<organism evidence="5 6">
    <name type="scientific">Papaver nudicaule</name>
    <name type="common">Iceland poppy</name>
    <dbReference type="NCBI Taxonomy" id="74823"/>
    <lineage>
        <taxon>Eukaryota</taxon>
        <taxon>Viridiplantae</taxon>
        <taxon>Streptophyta</taxon>
        <taxon>Embryophyta</taxon>
        <taxon>Tracheophyta</taxon>
        <taxon>Spermatophyta</taxon>
        <taxon>Magnoliopsida</taxon>
        <taxon>Ranunculales</taxon>
        <taxon>Papaveraceae</taxon>
        <taxon>Papaveroideae</taxon>
        <taxon>Papaver</taxon>
    </lineage>
</organism>
<sequence length="387" mass="43318">MVISKEIELVESAGEHPNPIPKIKKLVVVAEPKVKAAGPLFAWLGFSIFPFIWSIPEALITSELATAYHGNRGYGSMMGSLKFLSGLINNAAYPVLIKDYLKTIIVFNFLETNKVSVELSWISYCWLDCGCYCYSFCGAIYCHDCHCNTKIKLSRLMSLGKYDLRNFRKNDWIGEVENPQLFYAGIIVCLEYLLSLSAAIRAIKLKQGDWKTGYFSDAGGMIGGTWLKIWVNIGSVVLLISSIWNGKSRVLPSVLTWRSKYFNTSWVGIVLSSAITFGLTFVEFENIVNAANFLYILGMLLDFSALNKPYKVPASVPFICILCLIPAGFVVLLMRFTKLLPIYISAGLTCLAICNYFLMNYLNSKGCIKFSNKDGDEHVVEKISMEQ</sequence>
<reference evidence="5" key="1">
    <citation type="submission" date="2022-03" db="EMBL/GenBank/DDBJ databases">
        <title>A functionally conserved STORR gene fusion in Papaver species that diverged 16.8 million years ago.</title>
        <authorList>
            <person name="Catania T."/>
        </authorList>
    </citation>
    <scope>NUCLEOTIDE SEQUENCE</scope>
    <source>
        <strain evidence="5">S-191538</strain>
    </source>
</reference>
<dbReference type="EMBL" id="JAJJMA010336565">
    <property type="protein sequence ID" value="MCL7051271.1"/>
    <property type="molecule type" value="Genomic_DNA"/>
</dbReference>
<keyword evidence="4" id="KW-0812">Transmembrane</keyword>
<evidence type="ECO:0000256" key="4">
    <source>
        <dbReference type="SAM" id="Phobius"/>
    </source>
</evidence>
<dbReference type="GO" id="GO:0005886">
    <property type="term" value="C:plasma membrane"/>
    <property type="evidence" value="ECO:0007669"/>
    <property type="project" value="UniProtKB-SubCell"/>
</dbReference>
<feature type="transmembrane region" description="Helical" evidence="4">
    <location>
        <begin position="181"/>
        <end position="200"/>
    </location>
</feature>
<feature type="transmembrane region" description="Helical" evidence="4">
    <location>
        <begin position="318"/>
        <end position="336"/>
    </location>
</feature>
<dbReference type="InterPro" id="IPR044566">
    <property type="entry name" value="RMV1-like"/>
</dbReference>
<accession>A0AA42B5J4</accession>
<evidence type="ECO:0000256" key="1">
    <source>
        <dbReference type="ARBA" id="ARBA00004651"/>
    </source>
</evidence>
<feature type="transmembrane region" description="Helical" evidence="4">
    <location>
        <begin position="261"/>
        <end position="281"/>
    </location>
</feature>
<keyword evidence="4" id="KW-0472">Membrane</keyword>
<feature type="transmembrane region" description="Helical" evidence="4">
    <location>
        <begin position="342"/>
        <end position="362"/>
    </location>
</feature>
<keyword evidence="3" id="KW-1003">Cell membrane</keyword>
<protein>
    <submittedName>
        <fullName evidence="5">Uncharacterized protein</fullName>
    </submittedName>
</protein>
<keyword evidence="6" id="KW-1185">Reference proteome</keyword>
<comment type="caution">
    <text evidence="5">The sequence shown here is derived from an EMBL/GenBank/DDBJ whole genome shotgun (WGS) entry which is preliminary data.</text>
</comment>
<dbReference type="PANTHER" id="PTHR45826">
    <property type="entry name" value="POLYAMINE TRANSPORTER PUT1"/>
    <property type="match status" value="1"/>
</dbReference>
<keyword evidence="4" id="KW-1133">Transmembrane helix</keyword>
<dbReference type="GO" id="GO:0022857">
    <property type="term" value="F:transmembrane transporter activity"/>
    <property type="evidence" value="ECO:0007669"/>
    <property type="project" value="InterPro"/>
</dbReference>
<evidence type="ECO:0000256" key="3">
    <source>
        <dbReference type="ARBA" id="ARBA00022475"/>
    </source>
</evidence>
<dbReference type="Proteomes" id="UP001177140">
    <property type="component" value="Unassembled WGS sequence"/>
</dbReference>
<keyword evidence="2" id="KW-0813">Transport</keyword>
<feature type="transmembrane region" description="Helical" evidence="4">
    <location>
        <begin position="287"/>
        <end position="306"/>
    </location>
</feature>
<comment type="subcellular location">
    <subcellularLocation>
        <location evidence="1">Cell membrane</location>
        <topology evidence="1">Multi-pass membrane protein</topology>
    </subcellularLocation>
</comment>
<evidence type="ECO:0000256" key="2">
    <source>
        <dbReference type="ARBA" id="ARBA00022448"/>
    </source>
</evidence>
<gene>
    <name evidence="5" type="ORF">MKW94_008840</name>
</gene>
<dbReference type="PANTHER" id="PTHR45826:SF8">
    <property type="entry name" value="CATIONIC AMINO ACID TRANSPORTER"/>
    <property type="match status" value="1"/>
</dbReference>
<evidence type="ECO:0000313" key="5">
    <source>
        <dbReference type="EMBL" id="MCL7051271.1"/>
    </source>
</evidence>
<dbReference type="Gene3D" id="1.20.1740.10">
    <property type="entry name" value="Amino acid/polyamine transporter I"/>
    <property type="match status" value="1"/>
</dbReference>
<evidence type="ECO:0000313" key="6">
    <source>
        <dbReference type="Proteomes" id="UP001177140"/>
    </source>
</evidence>
<name>A0AA42B5J4_PAPNU</name>
<dbReference type="AlphaFoldDB" id="A0AA42B5J4"/>